<dbReference type="InterPro" id="IPR009057">
    <property type="entry name" value="Homeodomain-like_sf"/>
</dbReference>
<evidence type="ECO:0000256" key="1">
    <source>
        <dbReference type="ARBA" id="ARBA00023015"/>
    </source>
</evidence>
<keyword evidence="3" id="KW-0804">Transcription</keyword>
<dbReference type="SMART" id="SM00342">
    <property type="entry name" value="HTH_ARAC"/>
    <property type="match status" value="1"/>
</dbReference>
<accession>A0ABY3SLR0</accession>
<evidence type="ECO:0000313" key="6">
    <source>
        <dbReference type="Proteomes" id="UP001649230"/>
    </source>
</evidence>
<keyword evidence="2" id="KW-0238">DNA-binding</keyword>
<keyword evidence="1" id="KW-0805">Transcription regulation</keyword>
<dbReference type="Pfam" id="PF12833">
    <property type="entry name" value="HTH_18"/>
    <property type="match status" value="1"/>
</dbReference>
<keyword evidence="6" id="KW-1185">Reference proteome</keyword>
<organism evidence="5 6">
    <name type="scientific">Paenibacillus hexagrammi</name>
    <dbReference type="NCBI Taxonomy" id="2908839"/>
    <lineage>
        <taxon>Bacteria</taxon>
        <taxon>Bacillati</taxon>
        <taxon>Bacillota</taxon>
        <taxon>Bacilli</taxon>
        <taxon>Bacillales</taxon>
        <taxon>Paenibacillaceae</taxon>
        <taxon>Paenibacillus</taxon>
    </lineage>
</organism>
<dbReference type="Proteomes" id="UP001649230">
    <property type="component" value="Chromosome"/>
</dbReference>
<dbReference type="InterPro" id="IPR020449">
    <property type="entry name" value="Tscrpt_reg_AraC-type_HTH"/>
</dbReference>
<dbReference type="PANTHER" id="PTHR43280:SF10">
    <property type="entry name" value="REGULATORY PROTEIN POCR"/>
    <property type="match status" value="1"/>
</dbReference>
<evidence type="ECO:0000256" key="2">
    <source>
        <dbReference type="ARBA" id="ARBA00023125"/>
    </source>
</evidence>
<evidence type="ECO:0000256" key="3">
    <source>
        <dbReference type="ARBA" id="ARBA00023163"/>
    </source>
</evidence>
<dbReference type="RefSeq" id="WP_235121228.1">
    <property type="nucleotide sequence ID" value="NZ_CP090978.1"/>
</dbReference>
<dbReference type="InterPro" id="IPR018060">
    <property type="entry name" value="HTH_AraC"/>
</dbReference>
<feature type="domain" description="HTH araC/xylS-type" evidence="4">
    <location>
        <begin position="178"/>
        <end position="276"/>
    </location>
</feature>
<gene>
    <name evidence="5" type="ORF">L0M14_05620</name>
</gene>
<name>A0ABY3SLR0_9BACL</name>
<evidence type="ECO:0000313" key="5">
    <source>
        <dbReference type="EMBL" id="UJF34654.1"/>
    </source>
</evidence>
<sequence>MAVTTFSYDVTPDCSSLVFGTGTVVRDIMDAHISFLAADGACQMGLFFDTTVVDGNRWLEISCVSDQFASEWSEGILPNSRNFENMLELWKEKGSSGWITPPVMKKTAVQWANRMMDIIEVDYGVNIEKVIGDRSKLIDTMLQASNWSLLMKECQELMNHVQFFLNVTKTTLKEKLVQEMKTYLETHYCENFQLDQLAEQFDLSSSYISNLYSKPTGQTILEYTTSLRIQKSKQLLRESSLKISKISKSVGYDNQRYFCHVFKKHVGISPGQYREEHMIQQ</sequence>
<evidence type="ECO:0000259" key="4">
    <source>
        <dbReference type="PROSITE" id="PS01124"/>
    </source>
</evidence>
<proteinExistence type="predicted"/>
<reference evidence="5 6" key="1">
    <citation type="journal article" date="2024" name="Int. J. Syst. Evol. Microbiol.">
        <title>Paenibacillus hexagrammi sp. nov., a novel bacterium isolated from the gut content of Hexagrammos agrammus.</title>
        <authorList>
            <person name="Jung H.K."/>
            <person name="Kim D.G."/>
            <person name="Zin H."/>
            <person name="Park J."/>
            <person name="Jung H."/>
            <person name="Kim Y.O."/>
            <person name="Kong H.J."/>
            <person name="Kim J.W."/>
            <person name="Kim Y.S."/>
        </authorList>
    </citation>
    <scope>NUCLEOTIDE SEQUENCE [LARGE SCALE GENOMIC DNA]</scope>
    <source>
        <strain evidence="5 6">YPD9-1</strain>
    </source>
</reference>
<dbReference type="PROSITE" id="PS01124">
    <property type="entry name" value="HTH_ARAC_FAMILY_2"/>
    <property type="match status" value="1"/>
</dbReference>
<protein>
    <submittedName>
        <fullName evidence="5">AraC family transcriptional regulator</fullName>
    </submittedName>
</protein>
<dbReference type="PANTHER" id="PTHR43280">
    <property type="entry name" value="ARAC-FAMILY TRANSCRIPTIONAL REGULATOR"/>
    <property type="match status" value="1"/>
</dbReference>
<dbReference type="PRINTS" id="PR00032">
    <property type="entry name" value="HTHARAC"/>
</dbReference>
<dbReference type="SUPFAM" id="SSF46689">
    <property type="entry name" value="Homeodomain-like"/>
    <property type="match status" value="2"/>
</dbReference>
<dbReference type="Gene3D" id="1.10.10.60">
    <property type="entry name" value="Homeodomain-like"/>
    <property type="match status" value="2"/>
</dbReference>
<dbReference type="EMBL" id="CP090978">
    <property type="protein sequence ID" value="UJF34654.1"/>
    <property type="molecule type" value="Genomic_DNA"/>
</dbReference>